<dbReference type="AlphaFoldDB" id="A0A0W0CSQ4"/>
<dbReference type="Proteomes" id="UP000054886">
    <property type="component" value="Unassembled WGS sequence"/>
</dbReference>
<sequence>MILHKLLLLLNLDWNPENTAQDLEFTAMPGYFKGYTVQDTPDSKINATAIDFLQFDDRFSNWQQLYQSIPNDTETHSYKLVILARHGQGYHNVAYDKYGEKAWYDYWSRLNGDQDGNWFDAELTPLGKKQALETGNTYLTNMTDGLQRLPDKFFVSPLRRCLDTCIREWEPIFAKHKPANSTVHVKVLEYMRETLGIDTSNERVVHSQALAEYQNHRYNTTQDLDFRALPGYFKGYTVQDTPDTKINATIFDFLALDDRFSNWQQMYQAIPNDTETHSYKLVILARHGQGYHNIGYDRYGEKAWYDYWARLDGDQYGNWFDSELTPLGKKQALEAGQTYLTNLTDGLQRLPDKFFVSPLRRCLDTCIREWEPIFAKHKPANSTVHVKVIEYLRETLGIDKSNERVDHSQALAEYQDHKYNTSDVTVHFDYPDDYAEKDQLWQPEHLETYPELDRRIKVGLREVFSSVNATDRVLSLTVHSDVIESILRNIKHPALVGLQTGKVIYTVVEITKKPADDQSILVVS</sequence>
<gene>
    <name evidence="2" type="ORF">AO440_003570</name>
</gene>
<comment type="caution">
    <text evidence="2">The sequence shown here is derived from an EMBL/GenBank/DDBJ whole genome shotgun (WGS) entry which is preliminary data.</text>
</comment>
<evidence type="ECO:0000313" key="3">
    <source>
        <dbReference type="Proteomes" id="UP000054886"/>
    </source>
</evidence>
<feature type="chain" id="PRO_5006900682" evidence="1">
    <location>
        <begin position="21"/>
        <end position="524"/>
    </location>
</feature>
<dbReference type="SUPFAM" id="SSF53254">
    <property type="entry name" value="Phosphoglycerate mutase-like"/>
    <property type="match status" value="2"/>
</dbReference>
<organism evidence="2 3">
    <name type="scientific">Candida glabrata</name>
    <name type="common">Yeast</name>
    <name type="synonym">Torulopsis glabrata</name>
    <dbReference type="NCBI Taxonomy" id="5478"/>
    <lineage>
        <taxon>Eukaryota</taxon>
        <taxon>Fungi</taxon>
        <taxon>Dikarya</taxon>
        <taxon>Ascomycota</taxon>
        <taxon>Saccharomycotina</taxon>
        <taxon>Saccharomycetes</taxon>
        <taxon>Saccharomycetales</taxon>
        <taxon>Saccharomycetaceae</taxon>
        <taxon>Nakaseomyces</taxon>
    </lineage>
</organism>
<dbReference type="Gene3D" id="3.40.50.1240">
    <property type="entry name" value="Phosphoglycerate mutase-like"/>
    <property type="match status" value="2"/>
</dbReference>
<dbReference type="PANTHER" id="PTHR48100">
    <property type="entry name" value="BROAD-SPECIFICITY PHOSPHATASE YOR283W-RELATED"/>
    <property type="match status" value="1"/>
</dbReference>
<proteinExistence type="predicted"/>
<evidence type="ECO:0000256" key="1">
    <source>
        <dbReference type="SAM" id="SignalP"/>
    </source>
</evidence>
<evidence type="ECO:0000313" key="2">
    <source>
        <dbReference type="EMBL" id="KTB02615.1"/>
    </source>
</evidence>
<dbReference type="CDD" id="cd07067">
    <property type="entry name" value="HP_PGM_like"/>
    <property type="match status" value="2"/>
</dbReference>
<feature type="signal peptide" evidence="1">
    <location>
        <begin position="1"/>
        <end position="20"/>
    </location>
</feature>
<keyword evidence="1" id="KW-0732">Signal</keyword>
<dbReference type="PANTHER" id="PTHR48100:SF1">
    <property type="entry name" value="HISTIDINE PHOSPHATASE FAMILY PROTEIN-RELATED"/>
    <property type="match status" value="1"/>
</dbReference>
<dbReference type="VEuPathDB" id="FungiDB:B1J91_K07568g"/>
<dbReference type="GO" id="GO:0016791">
    <property type="term" value="F:phosphatase activity"/>
    <property type="evidence" value="ECO:0007669"/>
    <property type="project" value="TreeGrafter"/>
</dbReference>
<dbReference type="FunFam" id="3.40.50.1240:FF:000054">
    <property type="entry name" value="Putative phosphomutase"/>
    <property type="match status" value="1"/>
</dbReference>
<dbReference type="VEuPathDB" id="FungiDB:GVI51_K07425"/>
<protein>
    <submittedName>
        <fullName evidence="2">Putative phosphomutase PMU1</fullName>
    </submittedName>
</protein>
<dbReference type="InterPro" id="IPR050275">
    <property type="entry name" value="PGM_Phosphatase"/>
</dbReference>
<dbReference type="SMART" id="SM00855">
    <property type="entry name" value="PGAM"/>
    <property type="match status" value="2"/>
</dbReference>
<dbReference type="EMBL" id="LLZZ01000123">
    <property type="protein sequence ID" value="KTB02615.1"/>
    <property type="molecule type" value="Genomic_DNA"/>
</dbReference>
<accession>A0A0W0CSQ4</accession>
<dbReference type="InterPro" id="IPR013078">
    <property type="entry name" value="His_Pase_superF_clade-1"/>
</dbReference>
<name>A0A0W0CSQ4_CANGB</name>
<dbReference type="GO" id="GO:0005737">
    <property type="term" value="C:cytoplasm"/>
    <property type="evidence" value="ECO:0007669"/>
    <property type="project" value="TreeGrafter"/>
</dbReference>
<dbReference type="VEuPathDB" id="FungiDB:CAGL0K07568g"/>
<dbReference type="InterPro" id="IPR029033">
    <property type="entry name" value="His_PPase_superfam"/>
</dbReference>
<reference evidence="2 3" key="1">
    <citation type="submission" date="2015-10" db="EMBL/GenBank/DDBJ databases">
        <title>Draft genomes sequences of Candida glabrata isolates 1A, 1B, 2A, 2B, 3A and 3B.</title>
        <authorList>
            <person name="Haavelsrud O.E."/>
            <person name="Gaustad P."/>
        </authorList>
    </citation>
    <scope>NUCLEOTIDE SEQUENCE [LARGE SCALE GENOMIC DNA]</scope>
    <source>
        <strain evidence="2">910700640</strain>
    </source>
</reference>
<dbReference type="VEuPathDB" id="FungiDB:GWK60_K07381"/>